<comment type="caution">
    <text evidence="1">The sequence shown here is derived from an EMBL/GenBank/DDBJ whole genome shotgun (WGS) entry which is preliminary data.</text>
</comment>
<dbReference type="AlphaFoldDB" id="A0A2U4EVQ9"/>
<dbReference type="Proteomes" id="UP000011663">
    <property type="component" value="Unassembled WGS sequence"/>
</dbReference>
<evidence type="ECO:0000313" key="2">
    <source>
        <dbReference type="Proteomes" id="UP000011663"/>
    </source>
</evidence>
<dbReference type="STRING" id="1289135.A966_07899"/>
<accession>A0A2U4EVQ9</accession>
<organism evidence="1 2">
    <name type="scientific">Brachyspira hampsonii 30446</name>
    <dbReference type="NCBI Taxonomy" id="1289135"/>
    <lineage>
        <taxon>Bacteria</taxon>
        <taxon>Pseudomonadati</taxon>
        <taxon>Spirochaetota</taxon>
        <taxon>Spirochaetia</taxon>
        <taxon>Brachyspirales</taxon>
        <taxon>Brachyspiraceae</taxon>
        <taxon>Brachyspira</taxon>
    </lineage>
</organism>
<evidence type="ECO:0000313" key="1">
    <source>
        <dbReference type="EMBL" id="EKV56945.1"/>
    </source>
</evidence>
<dbReference type="GeneID" id="70080205"/>
<name>A0A2U4EVQ9_9SPIR</name>
<proteinExistence type="predicted"/>
<protein>
    <submittedName>
        <fullName evidence="1">Uncharacterized protein</fullName>
    </submittedName>
</protein>
<gene>
    <name evidence="1" type="ORF">A966_07899</name>
</gene>
<reference evidence="1 2" key="1">
    <citation type="submission" date="2012-07" db="EMBL/GenBank/DDBJ databases">
        <title>Genome sequence of Brachyspira sp. 30446, isolated from a pig with mucohaemorrhagic colitis.</title>
        <authorList>
            <person name="Rubin J.E."/>
            <person name="Fernando C."/>
            <person name="Harding J.C.S."/>
            <person name="Hill J.E."/>
        </authorList>
    </citation>
    <scope>NUCLEOTIDE SEQUENCE [LARGE SCALE GENOMIC DNA]</scope>
    <source>
        <strain evidence="1 2">30446</strain>
    </source>
</reference>
<sequence>MQHYNIEVNQKVYDFIEKYKPIYSDLSILYDAAYWRLQRDEEDYFNDKLQLYIL</sequence>
<dbReference type="RefSeq" id="WP_008724159.1">
    <property type="nucleotide sequence ID" value="NZ_JH994111.1"/>
</dbReference>
<dbReference type="EMBL" id="ALNZ01000026">
    <property type="protein sequence ID" value="EKV56945.1"/>
    <property type="molecule type" value="Genomic_DNA"/>
</dbReference>